<proteinExistence type="inferred from homology"/>
<dbReference type="RefSeq" id="WP_067616279.1">
    <property type="nucleotide sequence ID" value="NZ_MAGO01000002.1"/>
</dbReference>
<feature type="binding site" evidence="5">
    <location>
        <begin position="126"/>
        <end position="130"/>
    </location>
    <ligand>
        <name>S-adenosyl-L-methionine</name>
        <dbReference type="ChEBI" id="CHEBI:59789"/>
    </ligand>
</feature>
<dbReference type="InterPro" id="IPR040758">
    <property type="entry name" value="PrmC_N"/>
</dbReference>
<evidence type="ECO:0000256" key="5">
    <source>
        <dbReference type="HAMAP-Rule" id="MF_02126"/>
    </source>
</evidence>
<reference evidence="8 9" key="1">
    <citation type="submission" date="2016-06" db="EMBL/GenBank/DDBJ databases">
        <title>Respiratory ammonification of nitrate coupled to the oxidation of elemental sulfur in deep-sea autotrophic thermophilic bacteria.</title>
        <authorList>
            <person name="Slobodkina G.B."/>
            <person name="Mardanov A.V."/>
            <person name="Ravin N.V."/>
            <person name="Frolova A.A."/>
            <person name="Viryasiv M.B."/>
            <person name="Chernyh N.A."/>
            <person name="Bonch-Osmolovskaya E.A."/>
            <person name="Slobodkin A.I."/>
        </authorList>
    </citation>
    <scope>NUCLEOTIDE SEQUENCE [LARGE SCALE GENOMIC DNA]</scope>
    <source>
        <strain evidence="8 9">S69</strain>
    </source>
</reference>
<evidence type="ECO:0000313" key="8">
    <source>
        <dbReference type="EMBL" id="OCC16180.1"/>
    </source>
</evidence>
<dbReference type="Pfam" id="PF17827">
    <property type="entry name" value="PrmC_N"/>
    <property type="match status" value="1"/>
</dbReference>
<dbReference type="PATRIC" id="fig|1156395.6.peg.652"/>
<dbReference type="PANTHER" id="PTHR18895">
    <property type="entry name" value="HEMK METHYLTRANSFERASE"/>
    <property type="match status" value="1"/>
</dbReference>
<dbReference type="CDD" id="cd02440">
    <property type="entry name" value="AdoMet_MTases"/>
    <property type="match status" value="1"/>
</dbReference>
<sequence>MLNSLNSLISQGIEILKKSGIESPRLDAELLFSHVLGLNRYDLYIKNIDPSLSDPRLRDEYFQLLKRRASGEPIAYLIGEKEFWSRSFKVGPGCLIPRPETELLIEVSLQFIEKTQALAPAILDLGTGSGCIAITLFLELSGIGIERARIYASDISEEALKIAQTNAKFHGAQKAIHFIRTNWLTAFKPRSFDLIVSNPPYISESDFELLAKDVRDYEPQLALLGGHDGLYYIKKTLEGASLLLKDRGALIMEIGYDQHEDIIRYLESAESLFSNIEIRKDLSGIERVVFLKK</sequence>
<evidence type="ECO:0000256" key="4">
    <source>
        <dbReference type="ARBA" id="ARBA00048391"/>
    </source>
</evidence>
<comment type="catalytic activity">
    <reaction evidence="4 5">
        <text>L-glutaminyl-[peptide chain release factor] + S-adenosyl-L-methionine = N(5)-methyl-L-glutaminyl-[peptide chain release factor] + S-adenosyl-L-homocysteine + H(+)</text>
        <dbReference type="Rhea" id="RHEA:42896"/>
        <dbReference type="Rhea" id="RHEA-COMP:10271"/>
        <dbReference type="Rhea" id="RHEA-COMP:10272"/>
        <dbReference type="ChEBI" id="CHEBI:15378"/>
        <dbReference type="ChEBI" id="CHEBI:30011"/>
        <dbReference type="ChEBI" id="CHEBI:57856"/>
        <dbReference type="ChEBI" id="CHEBI:59789"/>
        <dbReference type="ChEBI" id="CHEBI:61891"/>
        <dbReference type="EC" id="2.1.1.297"/>
    </reaction>
</comment>
<dbReference type="Gene3D" id="1.10.8.10">
    <property type="entry name" value="DNA helicase RuvA subunit, C-terminal domain"/>
    <property type="match status" value="1"/>
</dbReference>
<dbReference type="GO" id="GO:0003676">
    <property type="term" value="F:nucleic acid binding"/>
    <property type="evidence" value="ECO:0007669"/>
    <property type="project" value="InterPro"/>
</dbReference>
<protein>
    <recommendedName>
        <fullName evidence="5">Release factor glutamine methyltransferase</fullName>
        <shortName evidence="5">RF MTase</shortName>
        <ecNumber evidence="5">2.1.1.297</ecNumber>
    </recommendedName>
    <alternativeName>
        <fullName evidence="5">N5-glutamine methyltransferase PrmC</fullName>
    </alternativeName>
    <alternativeName>
        <fullName evidence="5">Protein-(glutamine-N5) MTase PrmC</fullName>
    </alternativeName>
    <alternativeName>
        <fullName evidence="5">Protein-glutamine N-methyltransferase PrmC</fullName>
    </alternativeName>
</protein>
<dbReference type="HAMAP" id="MF_02126">
    <property type="entry name" value="RF_methyltr_PrmC"/>
    <property type="match status" value="1"/>
</dbReference>
<dbReference type="InterPro" id="IPR050320">
    <property type="entry name" value="N5-glutamine_MTase"/>
</dbReference>
<comment type="caution">
    <text evidence="8">The sequence shown here is derived from an EMBL/GenBank/DDBJ whole genome shotgun (WGS) entry which is preliminary data.</text>
</comment>
<accession>A0A1B9F8E9</accession>
<dbReference type="EMBL" id="MAGO01000002">
    <property type="protein sequence ID" value="OCC16180.1"/>
    <property type="molecule type" value="Genomic_DNA"/>
</dbReference>
<comment type="similarity">
    <text evidence="5">Belongs to the protein N5-glutamine methyltransferase family. PrmC subfamily.</text>
</comment>
<feature type="binding site" evidence="5">
    <location>
        <position position="183"/>
    </location>
    <ligand>
        <name>S-adenosyl-L-methionine</name>
        <dbReference type="ChEBI" id="CHEBI:59789"/>
    </ligand>
</feature>
<feature type="domain" description="Release factor glutamine methyltransferase N-terminal" evidence="7">
    <location>
        <begin position="8"/>
        <end position="79"/>
    </location>
</feature>
<name>A0A1B9F8E9_9BACT</name>
<dbReference type="Pfam" id="PF05175">
    <property type="entry name" value="MTS"/>
    <property type="match status" value="1"/>
</dbReference>
<dbReference type="InterPro" id="IPR004556">
    <property type="entry name" value="HemK-like"/>
</dbReference>
<evidence type="ECO:0000259" key="6">
    <source>
        <dbReference type="Pfam" id="PF05175"/>
    </source>
</evidence>
<evidence type="ECO:0000313" key="9">
    <source>
        <dbReference type="Proteomes" id="UP000093080"/>
    </source>
</evidence>
<feature type="binding site" evidence="5">
    <location>
        <position position="198"/>
    </location>
    <ligand>
        <name>S-adenosyl-L-methionine</name>
        <dbReference type="ChEBI" id="CHEBI:59789"/>
    </ligand>
</feature>
<dbReference type="NCBIfam" id="TIGR03534">
    <property type="entry name" value="RF_mod_PrmC"/>
    <property type="match status" value="1"/>
</dbReference>
<dbReference type="InterPro" id="IPR019874">
    <property type="entry name" value="RF_methyltr_PrmC"/>
</dbReference>
<evidence type="ECO:0000256" key="3">
    <source>
        <dbReference type="ARBA" id="ARBA00022691"/>
    </source>
</evidence>
<comment type="function">
    <text evidence="5">Methylates the class 1 translation termination release factors RF1/PrfA and RF2/PrfB on the glutamine residue of the universally conserved GGQ motif.</text>
</comment>
<evidence type="ECO:0000256" key="1">
    <source>
        <dbReference type="ARBA" id="ARBA00022603"/>
    </source>
</evidence>
<dbReference type="GO" id="GO:0102559">
    <property type="term" value="F:peptide chain release factor N(5)-glutamine methyltransferase activity"/>
    <property type="evidence" value="ECO:0007669"/>
    <property type="project" value="UniProtKB-EC"/>
</dbReference>
<dbReference type="OrthoDB" id="9800643at2"/>
<feature type="binding site" evidence="5">
    <location>
        <position position="154"/>
    </location>
    <ligand>
        <name>S-adenosyl-L-methionine</name>
        <dbReference type="ChEBI" id="CHEBI:59789"/>
    </ligand>
</feature>
<dbReference type="InterPro" id="IPR029063">
    <property type="entry name" value="SAM-dependent_MTases_sf"/>
</dbReference>
<dbReference type="Gene3D" id="3.40.50.150">
    <property type="entry name" value="Vaccinia Virus protein VP39"/>
    <property type="match status" value="1"/>
</dbReference>
<dbReference type="InterPro" id="IPR007848">
    <property type="entry name" value="Small_mtfrase_dom"/>
</dbReference>
<organism evidence="8 9">
    <name type="scientific">Dissulfuribacter thermophilus</name>
    <dbReference type="NCBI Taxonomy" id="1156395"/>
    <lineage>
        <taxon>Bacteria</taxon>
        <taxon>Pseudomonadati</taxon>
        <taxon>Thermodesulfobacteriota</taxon>
        <taxon>Dissulfuribacteria</taxon>
        <taxon>Dissulfuribacterales</taxon>
        <taxon>Dissulfuribacteraceae</taxon>
        <taxon>Dissulfuribacter</taxon>
    </lineage>
</organism>
<dbReference type="InterPro" id="IPR002052">
    <property type="entry name" value="DNA_methylase_N6_adenine_CS"/>
</dbReference>
<dbReference type="Proteomes" id="UP000093080">
    <property type="component" value="Unassembled WGS sequence"/>
</dbReference>
<dbReference type="GO" id="GO:0032259">
    <property type="term" value="P:methylation"/>
    <property type="evidence" value="ECO:0007669"/>
    <property type="project" value="UniProtKB-KW"/>
</dbReference>
<feature type="domain" description="Methyltransferase small" evidence="6">
    <location>
        <begin position="115"/>
        <end position="206"/>
    </location>
</feature>
<dbReference type="STRING" id="1156395.DBT_0642"/>
<evidence type="ECO:0000259" key="7">
    <source>
        <dbReference type="Pfam" id="PF17827"/>
    </source>
</evidence>
<evidence type="ECO:0000256" key="2">
    <source>
        <dbReference type="ARBA" id="ARBA00022679"/>
    </source>
</evidence>
<dbReference type="EC" id="2.1.1.297" evidence="5"/>
<keyword evidence="1 5" id="KW-0489">Methyltransferase</keyword>
<gene>
    <name evidence="5" type="primary">prmC</name>
    <name evidence="8" type="ORF">DBT_0642</name>
</gene>
<dbReference type="PANTHER" id="PTHR18895:SF74">
    <property type="entry name" value="MTRF1L RELEASE FACTOR GLUTAMINE METHYLTRANSFERASE"/>
    <property type="match status" value="1"/>
</dbReference>
<dbReference type="SUPFAM" id="SSF53335">
    <property type="entry name" value="S-adenosyl-L-methionine-dependent methyltransferases"/>
    <property type="match status" value="1"/>
</dbReference>
<keyword evidence="9" id="KW-1185">Reference proteome</keyword>
<dbReference type="AlphaFoldDB" id="A0A1B9F8E9"/>
<keyword evidence="2 5" id="KW-0808">Transferase</keyword>
<keyword evidence="3 5" id="KW-0949">S-adenosyl-L-methionine</keyword>
<dbReference type="PROSITE" id="PS00092">
    <property type="entry name" value="N6_MTASE"/>
    <property type="match status" value="1"/>
</dbReference>
<feature type="binding site" evidence="5">
    <location>
        <begin position="198"/>
        <end position="201"/>
    </location>
    <ligand>
        <name>substrate</name>
    </ligand>
</feature>
<dbReference type="NCBIfam" id="TIGR00536">
    <property type="entry name" value="hemK_fam"/>
    <property type="match status" value="1"/>
</dbReference>